<name>A0A2K0UUQ3_GIBNY</name>
<dbReference type="PANTHER" id="PTHR12128">
    <property type="entry name" value="DIHYDRODIPICOLINATE SYNTHASE"/>
    <property type="match status" value="1"/>
</dbReference>
<dbReference type="CDD" id="cd00408">
    <property type="entry name" value="DHDPS-like"/>
    <property type="match status" value="1"/>
</dbReference>
<dbReference type="AlphaFoldDB" id="A0A2K0UUQ3"/>
<dbReference type="GO" id="GO:0008840">
    <property type="term" value="F:4-hydroxy-tetrahydrodipicolinate synthase activity"/>
    <property type="evidence" value="ECO:0007669"/>
    <property type="project" value="TreeGrafter"/>
</dbReference>
<proteinExistence type="predicted"/>
<dbReference type="Gene3D" id="3.20.20.70">
    <property type="entry name" value="Aldolase class I"/>
    <property type="match status" value="1"/>
</dbReference>
<dbReference type="InterPro" id="IPR002220">
    <property type="entry name" value="DapA-like"/>
</dbReference>
<reference evidence="1 2" key="1">
    <citation type="submission" date="2017-06" db="EMBL/GenBank/DDBJ databases">
        <title>Genome of Fusarium nygamai isolate CS10214.</title>
        <authorList>
            <person name="Gardiner D.M."/>
            <person name="Obanor F."/>
            <person name="Kazan K."/>
        </authorList>
    </citation>
    <scope>NUCLEOTIDE SEQUENCE [LARGE SCALE GENOMIC DNA]</scope>
    <source>
        <strain evidence="1 2">CS10214</strain>
    </source>
</reference>
<dbReference type="Pfam" id="PF00701">
    <property type="entry name" value="DHDPS"/>
    <property type="match status" value="1"/>
</dbReference>
<dbReference type="EMBL" id="MTQA01000292">
    <property type="protein sequence ID" value="PNP61523.1"/>
    <property type="molecule type" value="Genomic_DNA"/>
</dbReference>
<comment type="caution">
    <text evidence="1">The sequence shown here is derived from an EMBL/GenBank/DDBJ whole genome shotgun (WGS) entry which is preliminary data.</text>
</comment>
<sequence>MGGAADFTLPSLVAGGSGVVIGLGNIVPKLCVRVFDLWKAGQWKEAQRVQAILSEADLAVLEGGVTGTKSGLQSWFGYGGRPRLPLPEASEKEAAKFRKILAGAVTLESGLQNRMDTVLNAFEGRP</sequence>
<dbReference type="STRING" id="42673.A0A2K0UUQ3"/>
<dbReference type="OrthoDB" id="191315at2759"/>
<evidence type="ECO:0000313" key="1">
    <source>
        <dbReference type="EMBL" id="PNP61523.1"/>
    </source>
</evidence>
<dbReference type="Proteomes" id="UP000236664">
    <property type="component" value="Unassembled WGS sequence"/>
</dbReference>
<keyword evidence="2" id="KW-1185">Reference proteome</keyword>
<dbReference type="SUPFAM" id="SSF51569">
    <property type="entry name" value="Aldolase"/>
    <property type="match status" value="1"/>
</dbReference>
<protein>
    <recommendedName>
        <fullName evidence="3">Dihydrodipicolinate synthase</fullName>
    </recommendedName>
</protein>
<organism evidence="1 2">
    <name type="scientific">Gibberella nygamai</name>
    <name type="common">Bean root rot disease fungus</name>
    <name type="synonym">Fusarium nygamai</name>
    <dbReference type="NCBI Taxonomy" id="42673"/>
    <lineage>
        <taxon>Eukaryota</taxon>
        <taxon>Fungi</taxon>
        <taxon>Dikarya</taxon>
        <taxon>Ascomycota</taxon>
        <taxon>Pezizomycotina</taxon>
        <taxon>Sordariomycetes</taxon>
        <taxon>Hypocreomycetidae</taxon>
        <taxon>Hypocreales</taxon>
        <taxon>Nectriaceae</taxon>
        <taxon>Fusarium</taxon>
        <taxon>Fusarium fujikuroi species complex</taxon>
    </lineage>
</organism>
<dbReference type="InterPro" id="IPR013785">
    <property type="entry name" value="Aldolase_TIM"/>
</dbReference>
<dbReference type="PANTHER" id="PTHR12128:SF52">
    <property type="entry name" value="4-HYDROXY-2-OXOGLUTARATE ALDOLASE, MITOCHONDRIAL-RELATED"/>
    <property type="match status" value="1"/>
</dbReference>
<evidence type="ECO:0008006" key="3">
    <source>
        <dbReference type="Google" id="ProtNLM"/>
    </source>
</evidence>
<accession>A0A2K0UUQ3</accession>
<evidence type="ECO:0000313" key="2">
    <source>
        <dbReference type="Proteomes" id="UP000236664"/>
    </source>
</evidence>
<gene>
    <name evidence="1" type="ORF">FNYG_13740</name>
</gene>